<organism evidence="3 4">
    <name type="scientific">Idiomarina piscisalsi</name>
    <dbReference type="NCBI Taxonomy" id="1096243"/>
    <lineage>
        <taxon>Bacteria</taxon>
        <taxon>Pseudomonadati</taxon>
        <taxon>Pseudomonadota</taxon>
        <taxon>Gammaproteobacteria</taxon>
        <taxon>Alteromonadales</taxon>
        <taxon>Idiomarinaceae</taxon>
        <taxon>Idiomarina</taxon>
    </lineage>
</organism>
<dbReference type="Gene3D" id="3.40.50.1980">
    <property type="entry name" value="Nitrogenase molybdenum iron protein domain"/>
    <property type="match status" value="2"/>
</dbReference>
<dbReference type="SUPFAM" id="SSF53807">
    <property type="entry name" value="Helical backbone' metal receptor"/>
    <property type="match status" value="1"/>
</dbReference>
<gene>
    <name evidence="3" type="ORF">CEW91_03735</name>
</gene>
<dbReference type="InterPro" id="IPR002491">
    <property type="entry name" value="ABC_transptr_periplasmic_BD"/>
</dbReference>
<dbReference type="Pfam" id="PF01497">
    <property type="entry name" value="Peripla_BP_2"/>
    <property type="match status" value="1"/>
</dbReference>
<feature type="domain" description="Fe/B12 periplasmic-binding" evidence="2">
    <location>
        <begin position="64"/>
        <end position="216"/>
    </location>
</feature>
<proteinExistence type="predicted"/>
<sequence>MLFKFTTISALLIALTTLPAQAENKKRWVSLNQCVDIALARWSERGELVGITKLHKDNELSGIERHNGTLESILSLRPTTVFATEFNQRRLIEALKDYVDVVVLPQPRSWEIYEQWLSIMSAQTGYSEKVDQHKTKLQIALDSQADSRSAIVIMPNQYSWGEGSWTDSMFSQMGWQNLASTAGYDLVSIDLEQLISWQPDTVIMEGFADDAKSADFALANIWRHHPVVRRWMEEQDKVHFIPHETSSCPVVNAAEYVEALGHRRGNRE</sequence>
<keyword evidence="4" id="KW-1185">Reference proteome</keyword>
<dbReference type="Proteomes" id="UP000197717">
    <property type="component" value="Chromosome"/>
</dbReference>
<evidence type="ECO:0000259" key="2">
    <source>
        <dbReference type="Pfam" id="PF01497"/>
    </source>
</evidence>
<dbReference type="RefSeq" id="WP_088767725.1">
    <property type="nucleotide sequence ID" value="NZ_CP022133.1"/>
</dbReference>
<feature type="chain" id="PRO_5045823024" description="Fe/B12 periplasmic-binding domain-containing protein" evidence="1">
    <location>
        <begin position="23"/>
        <end position="268"/>
    </location>
</feature>
<evidence type="ECO:0000256" key="1">
    <source>
        <dbReference type="SAM" id="SignalP"/>
    </source>
</evidence>
<dbReference type="InterPro" id="IPR050902">
    <property type="entry name" value="ABC_Transporter_SBP"/>
</dbReference>
<dbReference type="PANTHER" id="PTHR30535">
    <property type="entry name" value="VITAMIN B12-BINDING PROTEIN"/>
    <property type="match status" value="1"/>
</dbReference>
<protein>
    <recommendedName>
        <fullName evidence="2">Fe/B12 periplasmic-binding domain-containing protein</fullName>
    </recommendedName>
</protein>
<evidence type="ECO:0000313" key="3">
    <source>
        <dbReference type="EMBL" id="ASG65311.1"/>
    </source>
</evidence>
<dbReference type="EMBL" id="CP022133">
    <property type="protein sequence ID" value="ASG65311.1"/>
    <property type="molecule type" value="Genomic_DNA"/>
</dbReference>
<keyword evidence="1" id="KW-0732">Signal</keyword>
<accession>A0ABM6LRY1</accession>
<feature type="signal peptide" evidence="1">
    <location>
        <begin position="1"/>
        <end position="22"/>
    </location>
</feature>
<evidence type="ECO:0000313" key="4">
    <source>
        <dbReference type="Proteomes" id="UP000197717"/>
    </source>
</evidence>
<dbReference type="PANTHER" id="PTHR30535:SF34">
    <property type="entry name" value="MOLYBDATE-BINDING PROTEIN MOLA"/>
    <property type="match status" value="1"/>
</dbReference>
<reference evidence="3 4" key="1">
    <citation type="submission" date="2017-06" db="EMBL/GenBank/DDBJ databases">
        <title>Complete genome sequence of Idiomarina piscisalsi strain 10PY1A isolated from soil of Soudi Arabia.</title>
        <authorList>
            <person name="Kim M.-C."/>
            <person name="Jung B.K."/>
            <person name="Budiyanto F."/>
            <person name="Nzila A."/>
            <person name="Shin J.-H."/>
        </authorList>
    </citation>
    <scope>NUCLEOTIDE SEQUENCE [LARGE SCALE GENOMIC DNA]</scope>
    <source>
        <strain evidence="3 4">10PY1A</strain>
    </source>
</reference>
<name>A0ABM6LRY1_9GAMM</name>